<proteinExistence type="predicted"/>
<dbReference type="AlphaFoldDB" id="A0A0F8XJM4"/>
<comment type="caution">
    <text evidence="2">The sequence shown here is derived from an EMBL/GenBank/DDBJ whole genome shotgun (WGS) entry which is preliminary data.</text>
</comment>
<evidence type="ECO:0000256" key="1">
    <source>
        <dbReference type="SAM" id="MobiDB-lite"/>
    </source>
</evidence>
<reference evidence="2 3" key="1">
    <citation type="submission" date="2015-02" db="EMBL/GenBank/DDBJ databases">
        <title>Draft Genome Sequences of Two Closely-Related Aflatoxigenic Aspergillus Species Obtained from the Cote d'Ivoire.</title>
        <authorList>
            <person name="Moore G.G."/>
            <person name="Beltz S.B."/>
            <person name="Mack B.M."/>
        </authorList>
    </citation>
    <scope>NUCLEOTIDE SEQUENCE [LARGE SCALE GENOMIC DNA]</scope>
    <source>
        <strain evidence="2 3">SRRC1468</strain>
    </source>
</reference>
<protein>
    <submittedName>
        <fullName evidence="2">Uncharacterized protein</fullName>
    </submittedName>
</protein>
<organism evidence="2 3">
    <name type="scientific">Aspergillus rambellii</name>
    <dbReference type="NCBI Taxonomy" id="308745"/>
    <lineage>
        <taxon>Eukaryota</taxon>
        <taxon>Fungi</taxon>
        <taxon>Dikarya</taxon>
        <taxon>Ascomycota</taxon>
        <taxon>Pezizomycotina</taxon>
        <taxon>Eurotiomycetes</taxon>
        <taxon>Eurotiomycetidae</taxon>
        <taxon>Eurotiales</taxon>
        <taxon>Aspergillaceae</taxon>
        <taxon>Aspergillus</taxon>
        <taxon>Aspergillus subgen. Nidulantes</taxon>
    </lineage>
</organism>
<sequence length="36" mass="3995">MVESLPTPRVNPFRGSTHAEFFSTHAELQPPSRPSS</sequence>
<name>A0A0F8XJM4_9EURO</name>
<evidence type="ECO:0000313" key="3">
    <source>
        <dbReference type="Proteomes" id="UP000034291"/>
    </source>
</evidence>
<evidence type="ECO:0000313" key="2">
    <source>
        <dbReference type="EMBL" id="KKK23727.1"/>
    </source>
</evidence>
<dbReference type="Proteomes" id="UP000034291">
    <property type="component" value="Unassembled WGS sequence"/>
</dbReference>
<feature type="region of interest" description="Disordered" evidence="1">
    <location>
        <begin position="1"/>
        <end position="36"/>
    </location>
</feature>
<dbReference type="EMBL" id="JZBS01001198">
    <property type="protein sequence ID" value="KKK23727.1"/>
    <property type="molecule type" value="Genomic_DNA"/>
</dbReference>
<keyword evidence="3" id="KW-1185">Reference proteome</keyword>
<accession>A0A0F8XJM4</accession>
<gene>
    <name evidence="2" type="ORF">ARAM_007734</name>
</gene>